<dbReference type="SUPFAM" id="SSF54236">
    <property type="entry name" value="Ubiquitin-like"/>
    <property type="match status" value="1"/>
</dbReference>
<dbReference type="PROSITE" id="PS51035">
    <property type="entry name" value="BAG"/>
    <property type="match status" value="1"/>
</dbReference>
<protein>
    <recommendedName>
        <fullName evidence="6">BAG domain-containing protein</fullName>
    </recommendedName>
</protein>
<evidence type="ECO:0008006" key="6">
    <source>
        <dbReference type="Google" id="ProtNLM"/>
    </source>
</evidence>
<dbReference type="GO" id="GO:0051087">
    <property type="term" value="F:protein-folding chaperone binding"/>
    <property type="evidence" value="ECO:0007669"/>
    <property type="project" value="InterPro"/>
</dbReference>
<accession>A0AAW1QX13</accession>
<gene>
    <name evidence="4" type="ORF">WJX74_006819</name>
</gene>
<dbReference type="InterPro" id="IPR000626">
    <property type="entry name" value="Ubiquitin-like_dom"/>
</dbReference>
<dbReference type="InterPro" id="IPR029071">
    <property type="entry name" value="Ubiquitin-like_domsf"/>
</dbReference>
<evidence type="ECO:0000259" key="2">
    <source>
        <dbReference type="PROSITE" id="PS50053"/>
    </source>
</evidence>
<sequence>MKDHFRNQGPTGDPGTSGISLKLIHKAQQYDIAVPAFYSFGQLKAEAARLTALRPDQFQLIFKGKVRQDTEVLFGCGVKHGARIAISESEAFREERAHQNALQEQHAIEQAQENAAQRAMLTRIGKVRGEVDELESQAAAAWTTAPSPQRSQKCKGFAELLTQKLLALDNIEVAGDARHARKQLINRINDLCARLENTQPY</sequence>
<evidence type="ECO:0000313" key="4">
    <source>
        <dbReference type="EMBL" id="KAK9826030.1"/>
    </source>
</evidence>
<keyword evidence="5" id="KW-1185">Reference proteome</keyword>
<dbReference type="PROSITE" id="PS50053">
    <property type="entry name" value="UBIQUITIN_2"/>
    <property type="match status" value="1"/>
</dbReference>
<dbReference type="InterPro" id="IPR039773">
    <property type="entry name" value="BAG_chaperone_regulator"/>
</dbReference>
<evidence type="ECO:0000256" key="1">
    <source>
        <dbReference type="ARBA" id="ARBA00023186"/>
    </source>
</evidence>
<feature type="domain" description="Ubiquitin-like" evidence="2">
    <location>
        <begin position="19"/>
        <end position="86"/>
    </location>
</feature>
<dbReference type="GO" id="GO:0005737">
    <property type="term" value="C:cytoplasm"/>
    <property type="evidence" value="ECO:0007669"/>
    <property type="project" value="TreeGrafter"/>
</dbReference>
<dbReference type="EMBL" id="JALJOS010000022">
    <property type="protein sequence ID" value="KAK9826030.1"/>
    <property type="molecule type" value="Genomic_DNA"/>
</dbReference>
<organism evidence="4 5">
    <name type="scientific">Apatococcus lobatus</name>
    <dbReference type="NCBI Taxonomy" id="904363"/>
    <lineage>
        <taxon>Eukaryota</taxon>
        <taxon>Viridiplantae</taxon>
        <taxon>Chlorophyta</taxon>
        <taxon>core chlorophytes</taxon>
        <taxon>Trebouxiophyceae</taxon>
        <taxon>Chlorellales</taxon>
        <taxon>Chlorellaceae</taxon>
        <taxon>Apatococcus</taxon>
    </lineage>
</organism>
<dbReference type="PANTHER" id="PTHR12329:SF16">
    <property type="entry name" value="BAG FAMILY MOLECULAR CHAPERONE REGULATOR 1"/>
    <property type="match status" value="1"/>
</dbReference>
<dbReference type="Gene3D" id="1.20.58.120">
    <property type="entry name" value="BAG domain"/>
    <property type="match status" value="1"/>
</dbReference>
<dbReference type="SMART" id="SM00264">
    <property type="entry name" value="BAG"/>
    <property type="match status" value="1"/>
</dbReference>
<dbReference type="GO" id="GO:0000774">
    <property type="term" value="F:adenyl-nucleotide exchange factor activity"/>
    <property type="evidence" value="ECO:0007669"/>
    <property type="project" value="TreeGrafter"/>
</dbReference>
<dbReference type="Proteomes" id="UP001438707">
    <property type="component" value="Unassembled WGS sequence"/>
</dbReference>
<dbReference type="InterPro" id="IPR036533">
    <property type="entry name" value="BAG_dom_sf"/>
</dbReference>
<dbReference type="GO" id="GO:0050821">
    <property type="term" value="P:protein stabilization"/>
    <property type="evidence" value="ECO:0007669"/>
    <property type="project" value="TreeGrafter"/>
</dbReference>
<dbReference type="AlphaFoldDB" id="A0AAW1QX13"/>
<comment type="caution">
    <text evidence="4">The sequence shown here is derived from an EMBL/GenBank/DDBJ whole genome shotgun (WGS) entry which is preliminary data.</text>
</comment>
<dbReference type="Pfam" id="PF02179">
    <property type="entry name" value="BAG"/>
    <property type="match status" value="1"/>
</dbReference>
<keyword evidence="1" id="KW-0143">Chaperone</keyword>
<dbReference type="InterPro" id="IPR003103">
    <property type="entry name" value="BAG_domain"/>
</dbReference>
<evidence type="ECO:0000313" key="5">
    <source>
        <dbReference type="Proteomes" id="UP001438707"/>
    </source>
</evidence>
<name>A0AAW1QX13_9CHLO</name>
<evidence type="ECO:0000259" key="3">
    <source>
        <dbReference type="PROSITE" id="PS51035"/>
    </source>
</evidence>
<reference evidence="4 5" key="1">
    <citation type="journal article" date="2024" name="Nat. Commun.">
        <title>Phylogenomics reveals the evolutionary origins of lichenization in chlorophyte algae.</title>
        <authorList>
            <person name="Puginier C."/>
            <person name="Libourel C."/>
            <person name="Otte J."/>
            <person name="Skaloud P."/>
            <person name="Haon M."/>
            <person name="Grisel S."/>
            <person name="Petersen M."/>
            <person name="Berrin J.G."/>
            <person name="Delaux P.M."/>
            <person name="Dal Grande F."/>
            <person name="Keller J."/>
        </authorList>
    </citation>
    <scope>NUCLEOTIDE SEQUENCE [LARGE SCALE GENOMIC DNA]</scope>
    <source>
        <strain evidence="4 5">SAG 2145</strain>
    </source>
</reference>
<dbReference type="SUPFAM" id="SSF63491">
    <property type="entry name" value="BAG domain"/>
    <property type="match status" value="1"/>
</dbReference>
<dbReference type="PANTHER" id="PTHR12329">
    <property type="entry name" value="BCL2-ASSOCIATED ATHANOGENE"/>
    <property type="match status" value="1"/>
</dbReference>
<dbReference type="Gene3D" id="3.10.20.90">
    <property type="entry name" value="Phosphatidylinositol 3-kinase Catalytic Subunit, Chain A, domain 1"/>
    <property type="match status" value="1"/>
</dbReference>
<feature type="domain" description="BAG" evidence="3">
    <location>
        <begin position="153"/>
        <end position="199"/>
    </location>
</feature>
<proteinExistence type="predicted"/>